<evidence type="ECO:0008006" key="5">
    <source>
        <dbReference type="Google" id="ProtNLM"/>
    </source>
</evidence>
<evidence type="ECO:0000256" key="1">
    <source>
        <dbReference type="SAM" id="MobiDB-lite"/>
    </source>
</evidence>
<feature type="signal peptide" evidence="2">
    <location>
        <begin position="1"/>
        <end position="29"/>
    </location>
</feature>
<feature type="region of interest" description="Disordered" evidence="1">
    <location>
        <begin position="32"/>
        <end position="56"/>
    </location>
</feature>
<feature type="chain" id="PRO_5038436661" description="LppX_LprAFG lipoprotein" evidence="2">
    <location>
        <begin position="30"/>
        <end position="276"/>
    </location>
</feature>
<name>A0A3A9Z7I7_9ACTN</name>
<proteinExistence type="predicted"/>
<organism evidence="3 4">
    <name type="scientific">Micromonospora endolithica</name>
    <dbReference type="NCBI Taxonomy" id="230091"/>
    <lineage>
        <taxon>Bacteria</taxon>
        <taxon>Bacillati</taxon>
        <taxon>Actinomycetota</taxon>
        <taxon>Actinomycetes</taxon>
        <taxon>Micromonosporales</taxon>
        <taxon>Micromonosporaceae</taxon>
        <taxon>Micromonospora</taxon>
    </lineage>
</organism>
<dbReference type="OrthoDB" id="3389388at2"/>
<dbReference type="EMBL" id="RBAK01000007">
    <property type="protein sequence ID" value="RKN44263.1"/>
    <property type="molecule type" value="Genomic_DNA"/>
</dbReference>
<evidence type="ECO:0000256" key="2">
    <source>
        <dbReference type="SAM" id="SignalP"/>
    </source>
</evidence>
<keyword evidence="2" id="KW-0732">Signal</keyword>
<dbReference type="RefSeq" id="WP_120729671.1">
    <property type="nucleotide sequence ID" value="NZ_RBAK01000007.1"/>
</dbReference>
<dbReference type="Proteomes" id="UP000281726">
    <property type="component" value="Unassembled WGS sequence"/>
</dbReference>
<accession>A0A3A9Z7I7</accession>
<keyword evidence="4" id="KW-1185">Reference proteome</keyword>
<evidence type="ECO:0000313" key="3">
    <source>
        <dbReference type="EMBL" id="RKN44263.1"/>
    </source>
</evidence>
<dbReference type="AlphaFoldDB" id="A0A3A9Z7I7"/>
<sequence length="276" mass="28161">MTQRIGTAGLLRRAATGATAVLAATTLLAGCSGGGAEDSSGPSPSSSPSADPKAALLASVPDDKDPAFRFGGTDEEGAAISGLVDPAAKGTELSVTQKNTDPEFTMKLSFRVIEERSWMKVAFVGADELAAQLKLPKKWMELDESKIKDPAGVPGYEGPDPGNAGVIIENASGVTQQPDGSYAGTVDVTADPDMKEALEVDEAALGDKARAIPFTATIGPDGNLATLALKIPAAGKKKAVTYSVKYYDFGTAPKLAAPAGSEAQAAPATAYEMLNG</sequence>
<reference evidence="3 4" key="1">
    <citation type="journal article" date="2004" name="Syst. Appl. Microbiol.">
        <title>Cryptoendolithic actinomycetes from antarctic sandstone rock samples: Micromonospora endolithica sp. nov. and two isolates related to Micromonospora coerulea Jensen 1932.</title>
        <authorList>
            <person name="Hirsch P."/>
            <person name="Mevs U."/>
            <person name="Kroppenstedt R.M."/>
            <person name="Schumann P."/>
            <person name="Stackebrandt E."/>
        </authorList>
    </citation>
    <scope>NUCLEOTIDE SEQUENCE [LARGE SCALE GENOMIC DNA]</scope>
    <source>
        <strain evidence="3 4">JCM 12677</strain>
    </source>
</reference>
<dbReference type="Gene3D" id="2.50.20.20">
    <property type="match status" value="1"/>
</dbReference>
<evidence type="ECO:0000313" key="4">
    <source>
        <dbReference type="Proteomes" id="UP000281726"/>
    </source>
</evidence>
<protein>
    <recommendedName>
        <fullName evidence="5">LppX_LprAFG lipoprotein</fullName>
    </recommendedName>
</protein>
<feature type="compositionally biased region" description="Low complexity" evidence="1">
    <location>
        <begin position="37"/>
        <end position="56"/>
    </location>
</feature>
<comment type="caution">
    <text evidence="3">The sequence shown here is derived from an EMBL/GenBank/DDBJ whole genome shotgun (WGS) entry which is preliminary data.</text>
</comment>
<dbReference type="PROSITE" id="PS51257">
    <property type="entry name" value="PROKAR_LIPOPROTEIN"/>
    <property type="match status" value="1"/>
</dbReference>
<gene>
    <name evidence="3" type="ORF">D7223_18490</name>
</gene>